<keyword evidence="4" id="KW-0067">ATP-binding</keyword>
<dbReference type="InterPro" id="IPR000432">
    <property type="entry name" value="DNA_mismatch_repair_MutS_C"/>
</dbReference>
<dbReference type="GO" id="GO:0140664">
    <property type="term" value="F:ATP-dependent DNA damage sensor activity"/>
    <property type="evidence" value="ECO:0007669"/>
    <property type="project" value="InterPro"/>
</dbReference>
<evidence type="ECO:0000256" key="4">
    <source>
        <dbReference type="ARBA" id="ARBA00022840"/>
    </source>
</evidence>
<keyword evidence="2" id="KW-0547">Nucleotide-binding</keyword>
<dbReference type="GO" id="GO:0005634">
    <property type="term" value="C:nucleus"/>
    <property type="evidence" value="ECO:0007669"/>
    <property type="project" value="TreeGrafter"/>
</dbReference>
<dbReference type="SUPFAM" id="SSF53150">
    <property type="entry name" value="DNA repair protein MutS, domain II"/>
    <property type="match status" value="1"/>
</dbReference>
<dbReference type="SMART" id="SM00533">
    <property type="entry name" value="MUTSd"/>
    <property type="match status" value="1"/>
</dbReference>
<dbReference type="OMA" id="DTWIMRR"/>
<dbReference type="InterPro" id="IPR016151">
    <property type="entry name" value="DNA_mismatch_repair_MutS_N"/>
</dbReference>
<organism evidence="8 9">
    <name type="scientific">Conidiobolus coronatus (strain ATCC 28846 / CBS 209.66 / NRRL 28638)</name>
    <name type="common">Delacroixia coronata</name>
    <dbReference type="NCBI Taxonomy" id="796925"/>
    <lineage>
        <taxon>Eukaryota</taxon>
        <taxon>Fungi</taxon>
        <taxon>Fungi incertae sedis</taxon>
        <taxon>Zoopagomycota</taxon>
        <taxon>Entomophthoromycotina</taxon>
        <taxon>Entomophthoromycetes</taxon>
        <taxon>Entomophthorales</taxon>
        <taxon>Ancylistaceae</taxon>
        <taxon>Conidiobolus</taxon>
    </lineage>
</organism>
<proteinExistence type="inferred from homology"/>
<dbReference type="SUPFAM" id="SSF48334">
    <property type="entry name" value="DNA repair protein MutS, domain III"/>
    <property type="match status" value="1"/>
</dbReference>
<dbReference type="InterPro" id="IPR007695">
    <property type="entry name" value="DNA_mismatch_repair_MutS-lik_N"/>
</dbReference>
<dbReference type="PANTHER" id="PTHR11361">
    <property type="entry name" value="DNA MISMATCH REPAIR PROTEIN MUTS FAMILY MEMBER"/>
    <property type="match status" value="1"/>
</dbReference>
<keyword evidence="9" id="KW-1185">Reference proteome</keyword>
<evidence type="ECO:0000256" key="1">
    <source>
        <dbReference type="ARBA" id="ARBA00006271"/>
    </source>
</evidence>
<evidence type="ECO:0000256" key="6">
    <source>
        <dbReference type="ARBA" id="ARBA00023204"/>
    </source>
</evidence>
<comment type="similarity">
    <text evidence="1">Belongs to the DNA mismatch repair MutS family.</text>
</comment>
<dbReference type="Pfam" id="PF05188">
    <property type="entry name" value="MutS_II"/>
    <property type="match status" value="1"/>
</dbReference>
<sequence length="945" mass="107140">MPELGTEPEPEAEADASSEVKAPAYTRLLKFVSTYQKENPTHVALIRVGDFYELYFDQADIIGKLLCLTVVTKTVRGVSFRFTGIPSKALYRHLNTLVLRNNLCVAVIEQFQNPRNKIFYRKVDRIYTPGTWNGEEEDEQSRTNNYLLSIASNSSSPTKVNDIEKLNTESSDKEELAMAWVDLSTGDFWVGTTKLKDFHYELARLRPKEIVLSKKLESKSSLVNTFDSWPSIITYEPDSTYSKYKYDDSLKYLRKQLAQFSPLENRAGIGLLNYVEKTQGGRPLDLTLPLKGDSEHRMRVNLTTMRSLELFETQLSDASKLSPNSLRNTRVTAQNSLFHLLDQCQTRGGSRLLAERLIAPSTDLEEINDRLDLIEFFVQNPHLLSQIQQLFKGIKDPPRLLQRISMGQSHPRDLVDLQTCLALFNSIKEILSNFVDNKNTPKSVRVLFDQIEEFDKLQDMINTTIKPPPYSLEEATSELANSHSWINPNFNDELVKLISERVVLDESRGVMEQELKAFSGLRTLKLLANNLLGKYVEINTRDKKKLTIYAEKAKLSLTAFQSLKSKSRYYFKPWTVLAIKQQENEQAISKLEQSIYQSLIDEVSLYSGRILINLRLISQLDLAATMAQLSNQYQLTRPKFVLEPTIHIKGGRHLAVERSLMDKMASFVRNDCYLTGVTTSKSSVSKNTWIITGPNMGGKSTFLRQTAIISIMAQSGLFVPAESTELGIVDQVFTRIGSADHLTQHKSTFFLEMEETAHILHSATHRSLVIIDEIGRGTSSDEGLALAYAILHRLHSEIGCLTLFATHFHQLADITNKSLPGVIPYYSTIKEDSDGFTYFHKLKLGISSTSHAVRAAQLALMPTEVIDMAEEMLKNSNNLISNNRSAINKVEYRSINNSEKILNINIDNKKIKELKGMIEDIDFETMSMLKVQSLIKKLKLKAKNV</sequence>
<evidence type="ECO:0000256" key="5">
    <source>
        <dbReference type="ARBA" id="ARBA00023125"/>
    </source>
</evidence>
<dbReference type="GO" id="GO:0005739">
    <property type="term" value="C:mitochondrion"/>
    <property type="evidence" value="ECO:0007669"/>
    <property type="project" value="TreeGrafter"/>
</dbReference>
<dbReference type="InterPro" id="IPR007696">
    <property type="entry name" value="DNA_mismatch_repair_MutS_core"/>
</dbReference>
<reference evidence="8 9" key="1">
    <citation type="journal article" date="2015" name="Genome Biol. Evol.">
        <title>Phylogenomic analyses indicate that early fungi evolved digesting cell walls of algal ancestors of land plants.</title>
        <authorList>
            <person name="Chang Y."/>
            <person name="Wang S."/>
            <person name="Sekimoto S."/>
            <person name="Aerts A.L."/>
            <person name="Choi C."/>
            <person name="Clum A."/>
            <person name="LaButti K.M."/>
            <person name="Lindquist E.A."/>
            <person name="Yee Ngan C."/>
            <person name="Ohm R.A."/>
            <person name="Salamov A.A."/>
            <person name="Grigoriev I.V."/>
            <person name="Spatafora J.W."/>
            <person name="Berbee M.L."/>
        </authorList>
    </citation>
    <scope>NUCLEOTIDE SEQUENCE [LARGE SCALE GENOMIC DNA]</scope>
    <source>
        <strain evidence="8 9">NRRL 28638</strain>
    </source>
</reference>
<dbReference type="Pfam" id="PF05192">
    <property type="entry name" value="MutS_III"/>
    <property type="match status" value="1"/>
</dbReference>
<dbReference type="GO" id="GO:0006298">
    <property type="term" value="P:mismatch repair"/>
    <property type="evidence" value="ECO:0007669"/>
    <property type="project" value="InterPro"/>
</dbReference>
<dbReference type="AlphaFoldDB" id="A0A137PFY8"/>
<keyword evidence="6" id="KW-0234">DNA repair</keyword>
<keyword evidence="5" id="KW-0238">DNA-binding</keyword>
<dbReference type="Gene3D" id="1.10.1420.10">
    <property type="match status" value="2"/>
</dbReference>
<keyword evidence="3" id="KW-0227">DNA damage</keyword>
<dbReference type="SUPFAM" id="SSF55271">
    <property type="entry name" value="DNA repair protein MutS, domain I"/>
    <property type="match status" value="1"/>
</dbReference>
<dbReference type="SMART" id="SM00534">
    <property type="entry name" value="MUTSac"/>
    <property type="match status" value="1"/>
</dbReference>
<dbReference type="SUPFAM" id="SSF52540">
    <property type="entry name" value="P-loop containing nucleoside triphosphate hydrolases"/>
    <property type="match status" value="1"/>
</dbReference>
<evidence type="ECO:0000313" key="8">
    <source>
        <dbReference type="EMBL" id="KXN73916.1"/>
    </source>
</evidence>
<dbReference type="EMBL" id="KQ964430">
    <property type="protein sequence ID" value="KXN73916.1"/>
    <property type="molecule type" value="Genomic_DNA"/>
</dbReference>
<dbReference type="GO" id="GO:0043504">
    <property type="term" value="P:mitochondrial DNA repair"/>
    <property type="evidence" value="ECO:0007669"/>
    <property type="project" value="TreeGrafter"/>
</dbReference>
<gene>
    <name evidence="8" type="ORF">CONCODRAFT_77154</name>
</gene>
<evidence type="ECO:0000256" key="3">
    <source>
        <dbReference type="ARBA" id="ARBA00022763"/>
    </source>
</evidence>
<dbReference type="InterPro" id="IPR027417">
    <property type="entry name" value="P-loop_NTPase"/>
</dbReference>
<feature type="domain" description="DNA mismatch repair proteins mutS family" evidence="7">
    <location>
        <begin position="767"/>
        <end position="783"/>
    </location>
</feature>
<dbReference type="Gene3D" id="3.30.420.110">
    <property type="entry name" value="MutS, connector domain"/>
    <property type="match status" value="1"/>
</dbReference>
<dbReference type="OrthoDB" id="10252754at2759"/>
<name>A0A137PFY8_CONC2</name>
<dbReference type="GO" id="GO:0030983">
    <property type="term" value="F:mismatched DNA binding"/>
    <property type="evidence" value="ECO:0007669"/>
    <property type="project" value="InterPro"/>
</dbReference>
<dbReference type="Pfam" id="PF00488">
    <property type="entry name" value="MutS_V"/>
    <property type="match status" value="1"/>
</dbReference>
<dbReference type="PROSITE" id="PS00486">
    <property type="entry name" value="DNA_MISMATCH_REPAIR_2"/>
    <property type="match status" value="1"/>
</dbReference>
<dbReference type="Gene3D" id="3.40.50.300">
    <property type="entry name" value="P-loop containing nucleotide triphosphate hydrolases"/>
    <property type="match status" value="1"/>
</dbReference>
<dbReference type="Pfam" id="PF01624">
    <property type="entry name" value="MutS_I"/>
    <property type="match status" value="1"/>
</dbReference>
<dbReference type="PIRSF" id="PIRSF037677">
    <property type="entry name" value="DNA_mis_repair_Msh6"/>
    <property type="match status" value="1"/>
</dbReference>
<protein>
    <recommendedName>
        <fullName evidence="7">DNA mismatch repair proteins mutS family domain-containing protein</fullName>
    </recommendedName>
</protein>
<dbReference type="PANTHER" id="PTHR11361:SF34">
    <property type="entry name" value="DNA MISMATCH REPAIR PROTEIN MSH1, MITOCHONDRIAL"/>
    <property type="match status" value="1"/>
</dbReference>
<dbReference type="InterPro" id="IPR007860">
    <property type="entry name" value="DNA_mmatch_repair_MutS_con_dom"/>
</dbReference>
<dbReference type="InterPro" id="IPR036187">
    <property type="entry name" value="DNA_mismatch_repair_MutS_sf"/>
</dbReference>
<dbReference type="InterPro" id="IPR017261">
    <property type="entry name" value="DNA_mismatch_repair_MutS/MSH"/>
</dbReference>
<dbReference type="InterPro" id="IPR045076">
    <property type="entry name" value="MutS"/>
</dbReference>
<evidence type="ECO:0000313" key="9">
    <source>
        <dbReference type="Proteomes" id="UP000070444"/>
    </source>
</evidence>
<dbReference type="STRING" id="796925.A0A137PFY8"/>
<dbReference type="Gene3D" id="3.40.1170.10">
    <property type="entry name" value="DNA repair protein MutS, domain I"/>
    <property type="match status" value="1"/>
</dbReference>
<dbReference type="Proteomes" id="UP000070444">
    <property type="component" value="Unassembled WGS sequence"/>
</dbReference>
<dbReference type="GO" id="GO:0005524">
    <property type="term" value="F:ATP binding"/>
    <property type="evidence" value="ECO:0007669"/>
    <property type="project" value="UniProtKB-KW"/>
</dbReference>
<dbReference type="InterPro" id="IPR036678">
    <property type="entry name" value="MutS_con_dom_sf"/>
</dbReference>
<accession>A0A137PFY8</accession>
<evidence type="ECO:0000256" key="2">
    <source>
        <dbReference type="ARBA" id="ARBA00022741"/>
    </source>
</evidence>
<dbReference type="NCBIfam" id="NF003810">
    <property type="entry name" value="PRK05399.1"/>
    <property type="match status" value="1"/>
</dbReference>
<evidence type="ECO:0000259" key="7">
    <source>
        <dbReference type="PROSITE" id="PS00486"/>
    </source>
</evidence>